<dbReference type="Proteomes" id="UP001230649">
    <property type="component" value="Unassembled WGS sequence"/>
</dbReference>
<keyword evidence="2" id="KW-1185">Reference proteome</keyword>
<organism evidence="1 2">
    <name type="scientific">Naganishia adeliensis</name>
    <dbReference type="NCBI Taxonomy" id="92952"/>
    <lineage>
        <taxon>Eukaryota</taxon>
        <taxon>Fungi</taxon>
        <taxon>Dikarya</taxon>
        <taxon>Basidiomycota</taxon>
        <taxon>Agaricomycotina</taxon>
        <taxon>Tremellomycetes</taxon>
        <taxon>Filobasidiales</taxon>
        <taxon>Filobasidiaceae</taxon>
        <taxon>Naganishia</taxon>
    </lineage>
</organism>
<dbReference type="EMBL" id="JASBWS010000120">
    <property type="protein sequence ID" value="KAJ9095772.1"/>
    <property type="molecule type" value="Genomic_DNA"/>
</dbReference>
<reference evidence="1" key="1">
    <citation type="submission" date="2023-04" db="EMBL/GenBank/DDBJ databases">
        <title>Draft Genome sequencing of Naganishia species isolated from polar environments using Oxford Nanopore Technology.</title>
        <authorList>
            <person name="Leo P."/>
            <person name="Venkateswaran K."/>
        </authorList>
    </citation>
    <scope>NUCLEOTIDE SEQUENCE</scope>
    <source>
        <strain evidence="1">MNA-CCFEE 5262</strain>
    </source>
</reference>
<evidence type="ECO:0000313" key="1">
    <source>
        <dbReference type="EMBL" id="KAJ9095772.1"/>
    </source>
</evidence>
<evidence type="ECO:0000313" key="2">
    <source>
        <dbReference type="Proteomes" id="UP001230649"/>
    </source>
</evidence>
<protein>
    <submittedName>
        <fullName evidence="1">Uncharacterized protein</fullName>
    </submittedName>
</protein>
<comment type="caution">
    <text evidence="1">The sequence shown here is derived from an EMBL/GenBank/DDBJ whole genome shotgun (WGS) entry which is preliminary data.</text>
</comment>
<gene>
    <name evidence="1" type="ORF">QFC20_006567</name>
</gene>
<name>A0ACC2V9W9_9TREE</name>
<accession>A0ACC2V9W9</accession>
<sequence>MYTNPTRKRHRSISSSSSPDSPPTLPSSTDPTRPSSRSVSPQPDSDFESLPAHLVNGAPRRKRRRKSAYGVAGGEGRREGRAEPFIRTGFEDMVLESDGEDVDTTVQEVPSNEYPVHGQQEELVDSPPTTSRNYFTFPQNINPAFYDTYRTRDAAEPDTQGDTLVMNDADVVQPQSVETPEGEVPPQRWRMGKESWRTAGDPMVEDVSDPEAGGKSRFTNRGKTWYEPEKDRIIVTSLSDTESEPTSPEPTTPPIDLSSTTDEIIELPPADRLTQPGSRGFTIHPTLLNRLNRMSGGADQGSRMPFPKVPGYGQTQERGLILYQTPGRTFNGVGRRPGGMESDDEEDTADRFQLLPDGQDGEMMAVEPDDGVAGMEDVEVDESGIMEDVDSMEIG</sequence>
<proteinExistence type="predicted"/>